<organism evidence="3 4">
    <name type="scientific">Akkermansia muciniphila</name>
    <dbReference type="NCBI Taxonomy" id="239935"/>
    <lineage>
        <taxon>Bacteria</taxon>
        <taxon>Pseudomonadati</taxon>
        <taxon>Verrucomicrobiota</taxon>
        <taxon>Verrucomicrobiia</taxon>
        <taxon>Verrucomicrobiales</taxon>
        <taxon>Akkermansiaceae</taxon>
        <taxon>Akkermansia</taxon>
    </lineage>
</organism>
<dbReference type="OrthoDB" id="87655at2"/>
<feature type="transmembrane region" description="Helical" evidence="2">
    <location>
        <begin position="14"/>
        <end position="33"/>
    </location>
</feature>
<dbReference type="AlphaFoldDB" id="A0A2N8HHB4"/>
<name>A0A2N8HHB4_9BACT</name>
<dbReference type="Pfam" id="PF19700">
    <property type="entry name" value="DUF6198"/>
    <property type="match status" value="1"/>
</dbReference>
<evidence type="ECO:0000313" key="3">
    <source>
        <dbReference type="EMBL" id="PNC20427.1"/>
    </source>
</evidence>
<protein>
    <recommendedName>
        <fullName evidence="5">Cytidylate kinase family protein</fullName>
    </recommendedName>
</protein>
<evidence type="ECO:0000256" key="2">
    <source>
        <dbReference type="SAM" id="Phobius"/>
    </source>
</evidence>
<comment type="caution">
    <text evidence="3">The sequence shown here is derived from an EMBL/GenBank/DDBJ whole genome shotgun (WGS) entry which is preliminary data.</text>
</comment>
<proteinExistence type="predicted"/>
<keyword evidence="2" id="KW-1133">Transmembrane helix</keyword>
<dbReference type="SUPFAM" id="SSF52540">
    <property type="entry name" value="P-loop containing nucleoside triphosphate hydrolases"/>
    <property type="match status" value="1"/>
</dbReference>
<dbReference type="PANTHER" id="PTHR40078">
    <property type="entry name" value="INTEGRAL MEMBRANE PROTEIN-RELATED"/>
    <property type="match status" value="1"/>
</dbReference>
<keyword evidence="2" id="KW-0472">Membrane</keyword>
<evidence type="ECO:0008006" key="5">
    <source>
        <dbReference type="Google" id="ProtNLM"/>
    </source>
</evidence>
<dbReference type="Gene3D" id="3.40.50.300">
    <property type="entry name" value="P-loop containing nucleotide triphosphate hydrolases"/>
    <property type="match status" value="1"/>
</dbReference>
<feature type="transmembrane region" description="Helical" evidence="2">
    <location>
        <begin position="194"/>
        <end position="214"/>
    </location>
</feature>
<feature type="transmembrane region" description="Helical" evidence="2">
    <location>
        <begin position="168"/>
        <end position="188"/>
    </location>
</feature>
<dbReference type="InterPro" id="IPR027417">
    <property type="entry name" value="P-loop_NTPase"/>
</dbReference>
<feature type="transmembrane region" description="Helical" evidence="2">
    <location>
        <begin position="90"/>
        <end position="108"/>
    </location>
</feature>
<feature type="region of interest" description="Disordered" evidence="1">
    <location>
        <begin position="444"/>
        <end position="473"/>
    </location>
</feature>
<reference evidence="3 4" key="1">
    <citation type="journal article" date="2017" name="BMC Genomics">
        <title>Genome sequencing of 39 Akkermansia muciniphila isolates reveals its population structure, genomic and functional diverisity, and global distribution in mammalian gut microbiotas.</title>
        <authorList>
            <person name="Guo X."/>
            <person name="Li S."/>
            <person name="Zhang J."/>
            <person name="Wu F."/>
            <person name="Li X."/>
            <person name="Wu D."/>
            <person name="Zhang M."/>
            <person name="Ou Z."/>
            <person name="Jie Z."/>
            <person name="Yan Q."/>
            <person name="Li P."/>
            <person name="Yi J."/>
            <person name="Peng Y."/>
        </authorList>
    </citation>
    <scope>NUCLEOTIDE SEQUENCE [LARGE SCALE GENOMIC DNA]</scope>
    <source>
        <strain evidence="3 4">GP24</strain>
    </source>
</reference>
<dbReference type="Pfam" id="PF13189">
    <property type="entry name" value="Cytidylate_kin2"/>
    <property type="match status" value="1"/>
</dbReference>
<accession>A0A2N8HHB4</accession>
<gene>
    <name evidence="3" type="ORF">CXU22_01105</name>
</gene>
<evidence type="ECO:0000256" key="1">
    <source>
        <dbReference type="SAM" id="MobiDB-lite"/>
    </source>
</evidence>
<evidence type="ECO:0000313" key="4">
    <source>
        <dbReference type="Proteomes" id="UP000236000"/>
    </source>
</evidence>
<feature type="transmembrane region" description="Helical" evidence="2">
    <location>
        <begin position="114"/>
        <end position="135"/>
    </location>
</feature>
<dbReference type="Proteomes" id="UP000236000">
    <property type="component" value="Unassembled WGS sequence"/>
</dbReference>
<dbReference type="InterPro" id="IPR038750">
    <property type="entry name" value="YczE/YyaS-like"/>
</dbReference>
<dbReference type="EMBL" id="PJKA01000002">
    <property type="protein sequence ID" value="PNC20427.1"/>
    <property type="molecule type" value="Genomic_DNA"/>
</dbReference>
<sequence length="473" mass="52035">MADHHVRRSIGEHILRCSVLIVALFIMSLGIALSAKANLGVSPISCTPYVLSLALPLTMGTVTILMHLTFVAVQAALLKRDFRPAHLLQIPVVFLFGALTDFSMWLMAPLEPGGYLWSAVLCLLSCLVIGFGVFLQVKADAVLLAAEGMSLAFVKLFKWEFGAVKTSVDCTLVCIGLVCSLTLLPGLAGIREGTIVAAVLVGMIVRFFNRHVFWPDRLLERLSRPGAAGELLPLARTAAYAPDAPLVISIDREYGSGGHAIGKMLAEKLGIRFYDSELVYLTASRSGLTPDYIRKHEQQLTSRFLHELYAQNYAYTAEELPPEDATFLAQSKVIRDITARHACVIVGRCANFILKGRPNLFSAFLHADPSVRMQRVMENYGVEPARVAKTMDTMDSRRRTHCLHYTGQELGNARLYDLCVNTSDYGLERTVELILEAISTRTEQSRAAETAPVREPSLPEPDTEDIQGEISLA</sequence>
<feature type="transmembrane region" description="Helical" evidence="2">
    <location>
        <begin position="53"/>
        <end position="78"/>
    </location>
</feature>
<dbReference type="RefSeq" id="WP_102711719.1">
    <property type="nucleotide sequence ID" value="NZ_PJKA01000002.1"/>
</dbReference>
<keyword evidence="2" id="KW-0812">Transmembrane</keyword>
<dbReference type="PANTHER" id="PTHR40078:SF1">
    <property type="entry name" value="INTEGRAL MEMBRANE PROTEIN"/>
    <property type="match status" value="1"/>
</dbReference>